<sequence length="259" mass="26332">MKIASILAGVAIAALSASAASAEIKTYGQYTLGAAAPVGPINGGAAGAAYNASQVRTIASGGTIPGASTSNVSAWAVNSNSADMRGTASTSDGATFTLQGKVSPSCIFYSGDNTTQTLDFGTIGIWADENAGPNNAFRMSGQAYFNIDTNLAGCNTANTVTLSKTHMTNASASAAGYDTNVFTNQLRFTADAKYTAGAKGVAANAAETTLSLTREQMTKPAEHGAWKSRMNIYVLVGQPDKALVAGDYVGSVSIQLQAL</sequence>
<dbReference type="Proteomes" id="UP000276984">
    <property type="component" value="Chromosome"/>
</dbReference>
<evidence type="ECO:0000313" key="3">
    <source>
        <dbReference type="Proteomes" id="UP000276984"/>
    </source>
</evidence>
<accession>A0A494RPT9</accession>
<gene>
    <name evidence="2" type="ORF">D8I30_09335</name>
</gene>
<evidence type="ECO:0000256" key="1">
    <source>
        <dbReference type="SAM" id="SignalP"/>
    </source>
</evidence>
<protein>
    <submittedName>
        <fullName evidence="2">Uncharacterized protein</fullName>
    </submittedName>
</protein>
<reference evidence="2 3" key="1">
    <citation type="submission" date="2018-10" db="EMBL/GenBank/DDBJ databases">
        <title>Complete genome sequence of Brevundimonas naejangsanensis BRV3.</title>
        <authorList>
            <person name="Berrios L."/>
            <person name="Ely B."/>
        </authorList>
    </citation>
    <scope>NUCLEOTIDE SEQUENCE [LARGE SCALE GENOMIC DNA]</scope>
    <source>
        <strain evidence="2 3">BRV3</strain>
    </source>
</reference>
<keyword evidence="1" id="KW-0732">Signal</keyword>
<evidence type="ECO:0000313" key="2">
    <source>
        <dbReference type="EMBL" id="AYG95356.1"/>
    </source>
</evidence>
<name>A0A494RPT9_9CAUL</name>
<feature type="signal peptide" evidence="1">
    <location>
        <begin position="1"/>
        <end position="19"/>
    </location>
</feature>
<feature type="chain" id="PRO_5019725312" evidence="1">
    <location>
        <begin position="20"/>
        <end position="259"/>
    </location>
</feature>
<keyword evidence="3" id="KW-1185">Reference proteome</keyword>
<organism evidence="2 3">
    <name type="scientific">Brevundimonas naejangsanensis</name>
    <dbReference type="NCBI Taxonomy" id="588932"/>
    <lineage>
        <taxon>Bacteria</taxon>
        <taxon>Pseudomonadati</taxon>
        <taxon>Pseudomonadota</taxon>
        <taxon>Alphaproteobacteria</taxon>
        <taxon>Caulobacterales</taxon>
        <taxon>Caulobacteraceae</taxon>
        <taxon>Brevundimonas</taxon>
    </lineage>
</organism>
<dbReference type="AlphaFoldDB" id="A0A494RPT9"/>
<dbReference type="EMBL" id="CP032707">
    <property type="protein sequence ID" value="AYG95356.1"/>
    <property type="molecule type" value="Genomic_DNA"/>
</dbReference>
<dbReference type="OrthoDB" id="7203080at2"/>
<dbReference type="RefSeq" id="WP_121482503.1">
    <property type="nucleotide sequence ID" value="NZ_CP032707.1"/>
</dbReference>
<proteinExistence type="predicted"/>